<dbReference type="Proteomes" id="UP001163835">
    <property type="component" value="Unassembled WGS sequence"/>
</dbReference>
<accession>A0ACC1TQT0</accession>
<keyword evidence="2" id="KW-1185">Reference proteome</keyword>
<name>A0ACC1TQT0_9AGAR</name>
<organism evidence="1 2">
    <name type="scientific">Lentinula aff. lateritia</name>
    <dbReference type="NCBI Taxonomy" id="2804960"/>
    <lineage>
        <taxon>Eukaryota</taxon>
        <taxon>Fungi</taxon>
        <taxon>Dikarya</taxon>
        <taxon>Basidiomycota</taxon>
        <taxon>Agaricomycotina</taxon>
        <taxon>Agaricomycetes</taxon>
        <taxon>Agaricomycetidae</taxon>
        <taxon>Agaricales</taxon>
        <taxon>Marasmiineae</taxon>
        <taxon>Omphalotaceae</taxon>
        <taxon>Lentinula</taxon>
    </lineage>
</organism>
<dbReference type="EMBL" id="MU795339">
    <property type="protein sequence ID" value="KAJ3807114.1"/>
    <property type="molecule type" value="Genomic_DNA"/>
</dbReference>
<comment type="caution">
    <text evidence="1">The sequence shown here is derived from an EMBL/GenBank/DDBJ whole genome shotgun (WGS) entry which is preliminary data.</text>
</comment>
<feature type="non-terminal residue" evidence="1">
    <location>
        <position position="63"/>
    </location>
</feature>
<evidence type="ECO:0000313" key="2">
    <source>
        <dbReference type="Proteomes" id="UP001163835"/>
    </source>
</evidence>
<feature type="non-terminal residue" evidence="1">
    <location>
        <position position="1"/>
    </location>
</feature>
<evidence type="ECO:0000313" key="1">
    <source>
        <dbReference type="EMBL" id="KAJ3807114.1"/>
    </source>
</evidence>
<protein>
    <submittedName>
        <fullName evidence="1">Uncharacterized protein</fullName>
    </submittedName>
</protein>
<sequence>YQLHGIIYFGDEHYTARIVNNNGRVWYYDGIINDGKFVYNGNLNIDHIALEKRGQKRATTAIY</sequence>
<proteinExistence type="predicted"/>
<reference evidence="1" key="1">
    <citation type="submission" date="2022-09" db="EMBL/GenBank/DDBJ databases">
        <title>A Global Phylogenomic Analysis of the Shiitake Genus Lentinula.</title>
        <authorList>
            <consortium name="DOE Joint Genome Institute"/>
            <person name="Sierra-Patev S."/>
            <person name="Min B."/>
            <person name="Naranjo-Ortiz M."/>
            <person name="Looney B."/>
            <person name="Konkel Z."/>
            <person name="Slot J.C."/>
            <person name="Sakamoto Y."/>
            <person name="Steenwyk J.L."/>
            <person name="Rokas A."/>
            <person name="Carro J."/>
            <person name="Camarero S."/>
            <person name="Ferreira P."/>
            <person name="Molpeceres G."/>
            <person name="Ruiz-Duenas F.J."/>
            <person name="Serrano A."/>
            <person name="Henrissat B."/>
            <person name="Drula E."/>
            <person name="Hughes K.W."/>
            <person name="Mata J.L."/>
            <person name="Ishikawa N.K."/>
            <person name="Vargas-Isla R."/>
            <person name="Ushijima S."/>
            <person name="Smith C.A."/>
            <person name="Ahrendt S."/>
            <person name="Andreopoulos W."/>
            <person name="He G."/>
            <person name="Labutti K."/>
            <person name="Lipzen A."/>
            <person name="Ng V."/>
            <person name="Riley R."/>
            <person name="Sandor L."/>
            <person name="Barry K."/>
            <person name="Martinez A.T."/>
            <person name="Xiao Y."/>
            <person name="Gibbons J.G."/>
            <person name="Terashima K."/>
            <person name="Grigoriev I.V."/>
            <person name="Hibbett D.S."/>
        </authorList>
    </citation>
    <scope>NUCLEOTIDE SEQUENCE</scope>
    <source>
        <strain evidence="1">TMI1499</strain>
    </source>
</reference>
<gene>
    <name evidence="1" type="ORF">F5876DRAFT_4790</name>
</gene>